<evidence type="ECO:0000313" key="16">
    <source>
        <dbReference type="EMBL" id="CAF1022953.1"/>
    </source>
</evidence>
<dbReference type="EMBL" id="CAJNOJ010000068">
    <property type="protein sequence ID" value="CAF1022953.1"/>
    <property type="molecule type" value="Genomic_DNA"/>
</dbReference>
<feature type="transmembrane region" description="Helical" evidence="15">
    <location>
        <begin position="80"/>
        <end position="109"/>
    </location>
</feature>
<dbReference type="PANTHER" id="PTHR47464:SF2">
    <property type="entry name" value="MACOILIN"/>
    <property type="match status" value="1"/>
</dbReference>
<keyword evidence="10" id="KW-0325">Glycoprotein</keyword>
<gene>
    <name evidence="16" type="ORF">EDS130_LOCUS15998</name>
</gene>
<evidence type="ECO:0000256" key="10">
    <source>
        <dbReference type="ARBA" id="ARBA00023180"/>
    </source>
</evidence>
<feature type="region of interest" description="Disordered" evidence="14">
    <location>
        <begin position="310"/>
        <end position="432"/>
    </location>
</feature>
<dbReference type="PANTHER" id="PTHR47464">
    <property type="entry name" value="MACOILIN"/>
    <property type="match status" value="1"/>
</dbReference>
<comment type="caution">
    <text evidence="16">The sequence shown here is derived from an EMBL/GenBank/DDBJ whole genome shotgun (WGS) entry which is preliminary data.</text>
</comment>
<keyword evidence="9 15" id="KW-0472">Membrane</keyword>
<dbReference type="InterPro" id="IPR019130">
    <property type="entry name" value="Macoilin"/>
</dbReference>
<evidence type="ECO:0000256" key="3">
    <source>
        <dbReference type="ARBA" id="ARBA00004269"/>
    </source>
</evidence>
<comment type="function">
    <text evidence="1">Plays a role in the regulation of neuronal activity.</text>
</comment>
<dbReference type="GO" id="GO:0023041">
    <property type="term" value="P:neuronal signal transduction"/>
    <property type="evidence" value="ECO:0007669"/>
    <property type="project" value="InterPro"/>
</dbReference>
<feature type="transmembrane region" description="Helical" evidence="15">
    <location>
        <begin position="153"/>
        <end position="173"/>
    </location>
</feature>
<evidence type="ECO:0000256" key="8">
    <source>
        <dbReference type="ARBA" id="ARBA00022989"/>
    </source>
</evidence>
<feature type="compositionally biased region" description="Basic and acidic residues" evidence="14">
    <location>
        <begin position="261"/>
        <end position="270"/>
    </location>
</feature>
<feature type="compositionally biased region" description="Polar residues" evidence="14">
    <location>
        <begin position="332"/>
        <end position="347"/>
    </location>
</feature>
<keyword evidence="13" id="KW-0175">Coiled coil</keyword>
<evidence type="ECO:0000256" key="14">
    <source>
        <dbReference type="SAM" id="MobiDB-lite"/>
    </source>
</evidence>
<feature type="compositionally biased region" description="Polar residues" evidence="14">
    <location>
        <begin position="312"/>
        <end position="324"/>
    </location>
</feature>
<keyword evidence="8 15" id="KW-1133">Transmembrane helix</keyword>
<evidence type="ECO:0000256" key="2">
    <source>
        <dbReference type="ARBA" id="ARBA00004232"/>
    </source>
</evidence>
<dbReference type="GO" id="GO:0030867">
    <property type="term" value="C:rough endoplasmic reticulum membrane"/>
    <property type="evidence" value="ECO:0007669"/>
    <property type="project" value="UniProtKB-SubCell"/>
</dbReference>
<comment type="subcellular location">
    <subcellularLocation>
        <location evidence="2">Nucleus membrane</location>
        <topology evidence="2">Multi-pass membrane protein</topology>
    </subcellularLocation>
    <subcellularLocation>
        <location evidence="3">Rough endoplasmic reticulum membrane</location>
        <topology evidence="3">Multi-pass membrane protein</topology>
    </subcellularLocation>
</comment>
<keyword evidence="11" id="KW-0539">Nucleus</keyword>
<feature type="compositionally biased region" description="Polar residues" evidence="14">
    <location>
        <begin position="271"/>
        <end position="288"/>
    </location>
</feature>
<feature type="coiled-coil region" evidence="13">
    <location>
        <begin position="435"/>
        <end position="535"/>
    </location>
</feature>
<keyword evidence="5" id="KW-0597">Phosphoprotein</keyword>
<name>A0A814IAL6_ADIRI</name>
<dbReference type="AlphaFoldDB" id="A0A814IAL6"/>
<evidence type="ECO:0000256" key="7">
    <source>
        <dbReference type="ARBA" id="ARBA00022824"/>
    </source>
</evidence>
<feature type="compositionally biased region" description="Basic and acidic residues" evidence="14">
    <location>
        <begin position="398"/>
        <end position="410"/>
    </location>
</feature>
<evidence type="ECO:0000256" key="11">
    <source>
        <dbReference type="ARBA" id="ARBA00023242"/>
    </source>
</evidence>
<accession>A0A814IAL6</accession>
<keyword evidence="7" id="KW-0256">Endoplasmic reticulum</keyword>
<dbReference type="OrthoDB" id="10071111at2759"/>
<evidence type="ECO:0000256" key="15">
    <source>
        <dbReference type="SAM" id="Phobius"/>
    </source>
</evidence>
<feature type="region of interest" description="Disordered" evidence="14">
    <location>
        <begin position="667"/>
        <end position="719"/>
    </location>
</feature>
<feature type="transmembrane region" description="Helical" evidence="15">
    <location>
        <begin position="21"/>
        <end position="45"/>
    </location>
</feature>
<feature type="compositionally biased region" description="Low complexity" evidence="14">
    <location>
        <begin position="348"/>
        <end position="366"/>
    </location>
</feature>
<reference evidence="16" key="1">
    <citation type="submission" date="2021-02" db="EMBL/GenBank/DDBJ databases">
        <authorList>
            <person name="Nowell W R."/>
        </authorList>
    </citation>
    <scope>NUCLEOTIDE SEQUENCE</scope>
</reference>
<feature type="transmembrane region" description="Helical" evidence="15">
    <location>
        <begin position="121"/>
        <end position="141"/>
    </location>
</feature>
<sequence length="734" mass="84692">MKRRTNFDSIKIRKSIRRSRLTDGIYGSALMYLKFICIWGIVMAADYLLEFRFEYLWPFWLVLRSIYDSFKYQGLLFSSFFVLIAFIADLICYILLPIQWLFFAASSYVWVQYVWQTERGICLGTVVLWVLFVWLEASVRLREIKTIDLCRPFAAHCIGYPMVTLGFGFKTYLAYKWRLRKQREVHKVNESYIQLINQALPIEVQQEAEKERLSREKGIEFLLMSFYFVQRKQREVHKVNESYIQLINQALPIEVQQEAEKERLSREKGTFSESYDECTNPSTSDGNYPSTSSIPSTNTSNLLSSVLINNPQTQSSNHSTSLPCTVSKRPQKLSTTDELASPSSLVQTTTTTNTRNTRISNGNNNNNDDDSSSTYKQQKKPLIKPSNTQNTQNRRQQKKQETREQTRAASRDSSSSYKNGFASMETSDNEKNLQISKLESDIQRLNQSIEKQKSAELQLRTQLNDLKNVRKDLEDIRTENGSLQTKYEAANSQKNRDKQRLVELEKALSEEKQNKQRLETQIKTEKALTKKLQDDLTKLSLAPPRSECTEQCMKRRRDQENETREVRKLLNDKDERIKLLDNEIKTLLKYRESQADTEVLYQHLSQLQERNAHLQDSLSAETRIKLDLFSALGEVKRQLEIANGAIREKERELIAALHSQHQVNNCLFNGHPQSSGHSSPTNQLIDTNNNPTTSPSSVFYSPPTTITPPPLPLQNAASSLDPNAQDFYLSANNV</sequence>
<dbReference type="Pfam" id="PF09726">
    <property type="entry name" value="Macoilin"/>
    <property type="match status" value="2"/>
</dbReference>
<dbReference type="Proteomes" id="UP000663852">
    <property type="component" value="Unassembled WGS sequence"/>
</dbReference>
<evidence type="ECO:0000256" key="5">
    <source>
        <dbReference type="ARBA" id="ARBA00022553"/>
    </source>
</evidence>
<evidence type="ECO:0000256" key="4">
    <source>
        <dbReference type="ARBA" id="ARBA00021882"/>
    </source>
</evidence>
<protein>
    <recommendedName>
        <fullName evidence="4">Macoilin</fullName>
    </recommendedName>
    <alternativeName>
        <fullName evidence="12">Transmembrane protein 57</fullName>
    </alternativeName>
</protein>
<evidence type="ECO:0000256" key="9">
    <source>
        <dbReference type="ARBA" id="ARBA00023136"/>
    </source>
</evidence>
<feature type="region of interest" description="Disordered" evidence="14">
    <location>
        <begin position="261"/>
        <end position="297"/>
    </location>
</feature>
<feature type="compositionally biased region" description="Polar residues" evidence="14">
    <location>
        <begin position="667"/>
        <end position="699"/>
    </location>
</feature>
<evidence type="ECO:0000256" key="12">
    <source>
        <dbReference type="ARBA" id="ARBA00031129"/>
    </source>
</evidence>
<evidence type="ECO:0000256" key="13">
    <source>
        <dbReference type="SAM" id="Coils"/>
    </source>
</evidence>
<dbReference type="GO" id="GO:0031965">
    <property type="term" value="C:nuclear membrane"/>
    <property type="evidence" value="ECO:0007669"/>
    <property type="project" value="UniProtKB-SubCell"/>
</dbReference>
<evidence type="ECO:0000256" key="1">
    <source>
        <dbReference type="ARBA" id="ARBA00003440"/>
    </source>
</evidence>
<evidence type="ECO:0000256" key="6">
    <source>
        <dbReference type="ARBA" id="ARBA00022692"/>
    </source>
</evidence>
<organism evidence="16 17">
    <name type="scientific">Adineta ricciae</name>
    <name type="common">Rotifer</name>
    <dbReference type="NCBI Taxonomy" id="249248"/>
    <lineage>
        <taxon>Eukaryota</taxon>
        <taxon>Metazoa</taxon>
        <taxon>Spiralia</taxon>
        <taxon>Gnathifera</taxon>
        <taxon>Rotifera</taxon>
        <taxon>Eurotatoria</taxon>
        <taxon>Bdelloidea</taxon>
        <taxon>Adinetida</taxon>
        <taxon>Adinetidae</taxon>
        <taxon>Adineta</taxon>
    </lineage>
</organism>
<proteinExistence type="predicted"/>
<evidence type="ECO:0000313" key="17">
    <source>
        <dbReference type="Proteomes" id="UP000663852"/>
    </source>
</evidence>
<keyword evidence="6 15" id="KW-0812">Transmembrane</keyword>